<evidence type="ECO:0000256" key="2">
    <source>
        <dbReference type="SAM" id="SignalP"/>
    </source>
</evidence>
<dbReference type="Gene3D" id="3.40.190.10">
    <property type="entry name" value="Periplasmic binding protein-like II"/>
    <property type="match status" value="2"/>
</dbReference>
<dbReference type="Proteomes" id="UP001642484">
    <property type="component" value="Unassembled WGS sequence"/>
</dbReference>
<organism evidence="3 4">
    <name type="scientific">Durusdinium trenchii</name>
    <dbReference type="NCBI Taxonomy" id="1381693"/>
    <lineage>
        <taxon>Eukaryota</taxon>
        <taxon>Sar</taxon>
        <taxon>Alveolata</taxon>
        <taxon>Dinophyceae</taxon>
        <taxon>Suessiales</taxon>
        <taxon>Symbiodiniaceae</taxon>
        <taxon>Durusdinium</taxon>
    </lineage>
</organism>
<sequence length="369" mass="39767">MHRSPLVALLAGLALWLQGCSDDEGDTSPGPTTGMTTESPEEECKGPLEPMLPGIMPGSERPKIILGQDIDWPPYAYLGVPPESDFDVAGIGHDIAHGLKEVCDIDVVTPEIRWGDCWDNGAIGHGLAAGKVHGCMTYTHTWGARTRFLDFSKPILQHNKPAGLLVKLENGVPKFDGNHNLNGLKVVDVVGWAPTADTLALVENKCTKARFSGFTIVQPTATGPNANQNALETLMNGDADAMWVYADQAKNYQCTNDGTMTPNWDCTMWAGFGTTFAYIQTGLYGHAQAGTTLAMSKRGSGLGEILNPCLDKFLATKSYYDICKKHGVPEQCFPNSHFPSNETAVKITPHYATDELTTTCADGYCPCPA</sequence>
<gene>
    <name evidence="3" type="ORF">CCMP2556_LOCUS45393</name>
</gene>
<dbReference type="EMBL" id="CAXAMN010025461">
    <property type="protein sequence ID" value="CAK9095286.1"/>
    <property type="molecule type" value="Genomic_DNA"/>
</dbReference>
<dbReference type="PROSITE" id="PS51257">
    <property type="entry name" value="PROKAR_LIPOPROTEIN"/>
    <property type="match status" value="1"/>
</dbReference>
<proteinExistence type="predicted"/>
<protein>
    <recommendedName>
        <fullName evidence="5">Solute-binding protein family 3/N-terminal domain-containing protein</fullName>
    </recommendedName>
</protein>
<feature type="signal peptide" evidence="2">
    <location>
        <begin position="1"/>
        <end position="21"/>
    </location>
</feature>
<evidence type="ECO:0000256" key="1">
    <source>
        <dbReference type="SAM" id="MobiDB-lite"/>
    </source>
</evidence>
<dbReference type="SUPFAM" id="SSF53850">
    <property type="entry name" value="Periplasmic binding protein-like II"/>
    <property type="match status" value="1"/>
</dbReference>
<comment type="caution">
    <text evidence="3">The sequence shown here is derived from an EMBL/GenBank/DDBJ whole genome shotgun (WGS) entry which is preliminary data.</text>
</comment>
<evidence type="ECO:0008006" key="5">
    <source>
        <dbReference type="Google" id="ProtNLM"/>
    </source>
</evidence>
<keyword evidence="4" id="KW-1185">Reference proteome</keyword>
<name>A0ABP0R7G7_9DINO</name>
<accession>A0ABP0R7G7</accession>
<keyword evidence="2" id="KW-0732">Signal</keyword>
<feature type="compositionally biased region" description="Polar residues" evidence="1">
    <location>
        <begin position="29"/>
        <end position="38"/>
    </location>
</feature>
<feature type="region of interest" description="Disordered" evidence="1">
    <location>
        <begin position="22"/>
        <end position="44"/>
    </location>
</feature>
<evidence type="ECO:0000313" key="4">
    <source>
        <dbReference type="Proteomes" id="UP001642484"/>
    </source>
</evidence>
<feature type="chain" id="PRO_5046648278" description="Solute-binding protein family 3/N-terminal domain-containing protein" evidence="2">
    <location>
        <begin position="22"/>
        <end position="369"/>
    </location>
</feature>
<reference evidence="3 4" key="1">
    <citation type="submission" date="2024-02" db="EMBL/GenBank/DDBJ databases">
        <authorList>
            <person name="Chen Y."/>
            <person name="Shah S."/>
            <person name="Dougan E. K."/>
            <person name="Thang M."/>
            <person name="Chan C."/>
        </authorList>
    </citation>
    <scope>NUCLEOTIDE SEQUENCE [LARGE SCALE GENOMIC DNA]</scope>
</reference>
<evidence type="ECO:0000313" key="3">
    <source>
        <dbReference type="EMBL" id="CAK9095286.1"/>
    </source>
</evidence>